<dbReference type="PANTHER" id="PTHR34980:SF3">
    <property type="entry name" value="BLR8105 PROTEIN"/>
    <property type="match status" value="1"/>
</dbReference>
<evidence type="ECO:0008006" key="3">
    <source>
        <dbReference type="Google" id="ProtNLM"/>
    </source>
</evidence>
<proteinExistence type="predicted"/>
<protein>
    <recommendedName>
        <fullName evidence="3">DUF805 domain-containing protein</fullName>
    </recommendedName>
</protein>
<feature type="transmembrane region" description="Helical" evidence="1">
    <location>
        <begin position="89"/>
        <end position="110"/>
    </location>
</feature>
<dbReference type="GO" id="GO:0005886">
    <property type="term" value="C:plasma membrane"/>
    <property type="evidence" value="ECO:0007669"/>
    <property type="project" value="TreeGrafter"/>
</dbReference>
<dbReference type="PANTHER" id="PTHR34980">
    <property type="entry name" value="INNER MEMBRANE PROTEIN-RELATED-RELATED"/>
    <property type="match status" value="1"/>
</dbReference>
<feature type="transmembrane region" description="Helical" evidence="1">
    <location>
        <begin position="53"/>
        <end position="77"/>
    </location>
</feature>
<reference evidence="2" key="1">
    <citation type="submission" date="2006-03" db="EMBL/GenBank/DDBJ databases">
        <title>Complete sequence of Rhodopseudomonas palustris BisB18.</title>
        <authorList>
            <consortium name="US DOE Joint Genome Institute"/>
            <person name="Copeland A."/>
            <person name="Lucas S."/>
            <person name="Lapidus A."/>
            <person name="Barry K."/>
            <person name="Detter J.C."/>
            <person name="Glavina del Rio T."/>
            <person name="Hammon N."/>
            <person name="Israni S."/>
            <person name="Dalin E."/>
            <person name="Tice H."/>
            <person name="Pitluck S."/>
            <person name="Chain P."/>
            <person name="Malfatti S."/>
            <person name="Shin M."/>
            <person name="Vergez L."/>
            <person name="Schmutz J."/>
            <person name="Larimer F."/>
            <person name="Land M."/>
            <person name="Hauser L."/>
            <person name="Pelletier D.A."/>
            <person name="Kyrpides N."/>
            <person name="Anderson I."/>
            <person name="Oda Y."/>
            <person name="Harwood C.S."/>
            <person name="Richardson P."/>
        </authorList>
    </citation>
    <scope>NUCLEOTIDE SEQUENCE [LARGE SCALE GENOMIC DNA]</scope>
    <source>
        <strain evidence="2">BisB18</strain>
    </source>
</reference>
<sequence length="155" mass="16702">MDLTTLLFSFNGRINRAKYWLAVSIYVAAWIAFAGIALLVIGDLNKDDRFAFAGTGIVLWLGGVLLFLIGVWSGLAVGIKRLHDRDKSAWWLLLFWLGPSLLGGGSRTVLHGGSSLVSSLLSAAISIWAFVELGCLRGTPGPNLYGPDPLAPPEY</sequence>
<dbReference type="KEGG" id="rpc:RPC_0810"/>
<dbReference type="Pfam" id="PF05656">
    <property type="entry name" value="DUF805"/>
    <property type="match status" value="1"/>
</dbReference>
<name>Q21B55_RHOPB</name>
<keyword evidence="1" id="KW-0812">Transmembrane</keyword>
<keyword evidence="1" id="KW-1133">Transmembrane helix</keyword>
<dbReference type="STRING" id="316056.RPC_0810"/>
<dbReference type="EMBL" id="CP000301">
    <property type="protein sequence ID" value="ABD86381.1"/>
    <property type="molecule type" value="Genomic_DNA"/>
</dbReference>
<feature type="transmembrane region" description="Helical" evidence="1">
    <location>
        <begin position="20"/>
        <end position="41"/>
    </location>
</feature>
<dbReference type="HOGENOM" id="CLU_093674_5_1_5"/>
<dbReference type="OrthoDB" id="9812349at2"/>
<dbReference type="RefSeq" id="WP_011471289.1">
    <property type="nucleotide sequence ID" value="NC_007925.1"/>
</dbReference>
<organism evidence="2">
    <name type="scientific">Rhodopseudomonas palustris (strain BisB18)</name>
    <dbReference type="NCBI Taxonomy" id="316056"/>
    <lineage>
        <taxon>Bacteria</taxon>
        <taxon>Pseudomonadati</taxon>
        <taxon>Pseudomonadota</taxon>
        <taxon>Alphaproteobacteria</taxon>
        <taxon>Hyphomicrobiales</taxon>
        <taxon>Nitrobacteraceae</taxon>
        <taxon>Rhodopseudomonas</taxon>
    </lineage>
</organism>
<evidence type="ECO:0000313" key="2">
    <source>
        <dbReference type="EMBL" id="ABD86381.1"/>
    </source>
</evidence>
<dbReference type="eggNOG" id="COG3152">
    <property type="taxonomic scope" value="Bacteria"/>
</dbReference>
<keyword evidence="1" id="KW-0472">Membrane</keyword>
<gene>
    <name evidence="2" type="ordered locus">RPC_0810</name>
</gene>
<dbReference type="InterPro" id="IPR008523">
    <property type="entry name" value="DUF805"/>
</dbReference>
<evidence type="ECO:0000256" key="1">
    <source>
        <dbReference type="SAM" id="Phobius"/>
    </source>
</evidence>
<dbReference type="AlphaFoldDB" id="Q21B55"/>
<accession>Q21B55</accession>